<dbReference type="Proteomes" id="UP001054945">
    <property type="component" value="Unassembled WGS sequence"/>
</dbReference>
<protein>
    <submittedName>
        <fullName evidence="1">Uncharacterized protein</fullName>
    </submittedName>
</protein>
<gene>
    <name evidence="1" type="ORF">CEXT_427701</name>
</gene>
<proteinExistence type="predicted"/>
<keyword evidence="2" id="KW-1185">Reference proteome</keyword>
<dbReference type="EMBL" id="BPLR01018984">
    <property type="protein sequence ID" value="GIZ03684.1"/>
    <property type="molecule type" value="Genomic_DNA"/>
</dbReference>
<reference evidence="1 2" key="1">
    <citation type="submission" date="2021-06" db="EMBL/GenBank/DDBJ databases">
        <title>Caerostris extrusa draft genome.</title>
        <authorList>
            <person name="Kono N."/>
            <person name="Arakawa K."/>
        </authorList>
    </citation>
    <scope>NUCLEOTIDE SEQUENCE [LARGE SCALE GENOMIC DNA]</scope>
</reference>
<sequence>MNSTIDPSASREGYKSYIWDFYILLQQPESNTIKMESRDRVLLEGFSVIEYIVFISGVTSNISVRPRLVDFVSNSSVGKTFTKSFYPPSV</sequence>
<organism evidence="1 2">
    <name type="scientific">Caerostris extrusa</name>
    <name type="common">Bark spider</name>
    <name type="synonym">Caerostris bankana</name>
    <dbReference type="NCBI Taxonomy" id="172846"/>
    <lineage>
        <taxon>Eukaryota</taxon>
        <taxon>Metazoa</taxon>
        <taxon>Ecdysozoa</taxon>
        <taxon>Arthropoda</taxon>
        <taxon>Chelicerata</taxon>
        <taxon>Arachnida</taxon>
        <taxon>Araneae</taxon>
        <taxon>Araneomorphae</taxon>
        <taxon>Entelegynae</taxon>
        <taxon>Araneoidea</taxon>
        <taxon>Araneidae</taxon>
        <taxon>Caerostris</taxon>
    </lineage>
</organism>
<name>A0AAV4YBW7_CAEEX</name>
<evidence type="ECO:0000313" key="1">
    <source>
        <dbReference type="EMBL" id="GIZ03684.1"/>
    </source>
</evidence>
<comment type="caution">
    <text evidence="1">The sequence shown here is derived from an EMBL/GenBank/DDBJ whole genome shotgun (WGS) entry which is preliminary data.</text>
</comment>
<evidence type="ECO:0000313" key="2">
    <source>
        <dbReference type="Proteomes" id="UP001054945"/>
    </source>
</evidence>
<dbReference type="AlphaFoldDB" id="A0AAV4YBW7"/>
<accession>A0AAV4YBW7</accession>